<gene>
    <name evidence="2" type="ORF">ALE3EI_2203</name>
</gene>
<evidence type="ECO:0000256" key="1">
    <source>
        <dbReference type="SAM" id="Phobius"/>
    </source>
</evidence>
<organism evidence="2 3">
    <name type="scientific">Constantimarinum furrinae</name>
    <dbReference type="NCBI Taxonomy" id="2562285"/>
    <lineage>
        <taxon>Bacteria</taxon>
        <taxon>Pseudomonadati</taxon>
        <taxon>Bacteroidota</taxon>
        <taxon>Flavobacteriia</taxon>
        <taxon>Flavobacteriales</taxon>
        <taxon>Flavobacteriaceae</taxon>
        <taxon>Altibacter/Constantimarinum group</taxon>
        <taxon>Constantimarinum</taxon>
    </lineage>
</organism>
<sequence length="130" mass="14767">MRVFLQEIRIMHFGRTDNSISLNLPMKAVTLIFALFMLLLSFKPCSDGFSADHNEDPIAIEDHDHSEDSDDSCPAVCFCNCCGTSVTFELLEQFLPKNPLQIISIPVSDYISLYSFNYLNSIWHPPQFVS</sequence>
<accession>A0A7G8PWN2</accession>
<name>A0A7G8PWN2_9FLAO</name>
<proteinExistence type="predicted"/>
<feature type="transmembrane region" description="Helical" evidence="1">
    <location>
        <begin position="20"/>
        <end position="42"/>
    </location>
</feature>
<reference evidence="2 3" key="1">
    <citation type="submission" date="2020-04" db="EMBL/GenBank/DDBJ databases">
        <title>Genome sequence of Altibacter aquimarinus strain ALE3EI.</title>
        <authorList>
            <person name="Oh H.-M."/>
            <person name="Jang D."/>
        </authorList>
    </citation>
    <scope>NUCLEOTIDE SEQUENCE [LARGE SCALE GENOMIC DNA]</scope>
    <source>
        <strain evidence="2 3">ALE3EI</strain>
    </source>
</reference>
<keyword evidence="1" id="KW-0472">Membrane</keyword>
<keyword evidence="3" id="KW-1185">Reference proteome</keyword>
<dbReference type="KEGG" id="alti:ALE3EI_2203"/>
<protein>
    <submittedName>
        <fullName evidence="2">Uncharacterized protein</fullName>
    </submittedName>
</protein>
<evidence type="ECO:0000313" key="3">
    <source>
        <dbReference type="Proteomes" id="UP000515514"/>
    </source>
</evidence>
<dbReference type="Pfam" id="PF20365">
    <property type="entry name" value="DUF6660"/>
    <property type="match status" value="1"/>
</dbReference>
<dbReference type="EMBL" id="CP052909">
    <property type="protein sequence ID" value="QNJ98748.1"/>
    <property type="molecule type" value="Genomic_DNA"/>
</dbReference>
<dbReference type="AlphaFoldDB" id="A0A7G8PWN2"/>
<evidence type="ECO:0000313" key="2">
    <source>
        <dbReference type="EMBL" id="QNJ98748.1"/>
    </source>
</evidence>
<keyword evidence="1" id="KW-1133">Transmembrane helix</keyword>
<dbReference type="Proteomes" id="UP000515514">
    <property type="component" value="Chromosome"/>
</dbReference>
<dbReference type="InterPro" id="IPR046601">
    <property type="entry name" value="DUF6660"/>
</dbReference>
<keyword evidence="1" id="KW-0812">Transmembrane</keyword>